<organism evidence="5 6">
    <name type="scientific">Ferrimonas gelatinilytica</name>
    <dbReference type="NCBI Taxonomy" id="1255257"/>
    <lineage>
        <taxon>Bacteria</taxon>
        <taxon>Pseudomonadati</taxon>
        <taxon>Pseudomonadota</taxon>
        <taxon>Gammaproteobacteria</taxon>
        <taxon>Alteromonadales</taxon>
        <taxon>Ferrimonadaceae</taxon>
        <taxon>Ferrimonas</taxon>
    </lineage>
</organism>
<dbReference type="RefSeq" id="WP_345316589.1">
    <property type="nucleotide sequence ID" value="NZ_BAABLF010000009.1"/>
</dbReference>
<feature type="domain" description="EAL" evidence="3">
    <location>
        <begin position="1176"/>
        <end position="1430"/>
    </location>
</feature>
<dbReference type="SMART" id="SM00052">
    <property type="entry name" value="EAL"/>
    <property type="match status" value="1"/>
</dbReference>
<dbReference type="InterPro" id="IPR000700">
    <property type="entry name" value="PAS-assoc_C"/>
</dbReference>
<dbReference type="Pfam" id="PF13426">
    <property type="entry name" value="PAS_9"/>
    <property type="match status" value="1"/>
</dbReference>
<comment type="caution">
    <text evidence="5">The sequence shown here is derived from an EMBL/GenBank/DDBJ whole genome shotgun (WGS) entry which is preliminary data.</text>
</comment>
<dbReference type="SUPFAM" id="SSF50998">
    <property type="entry name" value="Quinoprotein alcohol dehydrogenase-like"/>
    <property type="match status" value="1"/>
</dbReference>
<dbReference type="InterPro" id="IPR029787">
    <property type="entry name" value="Nucleotide_cyclase"/>
</dbReference>
<dbReference type="InterPro" id="IPR035965">
    <property type="entry name" value="PAS-like_dom_sf"/>
</dbReference>
<feature type="domain" description="GGDEF" evidence="4">
    <location>
        <begin position="1034"/>
        <end position="1167"/>
    </location>
</feature>
<dbReference type="PROSITE" id="PS50887">
    <property type="entry name" value="GGDEF"/>
    <property type="match status" value="1"/>
</dbReference>
<dbReference type="CDD" id="cd00130">
    <property type="entry name" value="PAS"/>
    <property type="match status" value="1"/>
</dbReference>
<evidence type="ECO:0000259" key="3">
    <source>
        <dbReference type="PROSITE" id="PS50883"/>
    </source>
</evidence>
<dbReference type="EMBL" id="BAABLF010000009">
    <property type="protein sequence ID" value="GAA5190893.1"/>
    <property type="molecule type" value="Genomic_DNA"/>
</dbReference>
<dbReference type="InterPro" id="IPR043128">
    <property type="entry name" value="Rev_trsase/Diguanyl_cyclase"/>
</dbReference>
<dbReference type="PANTHER" id="PTHR44757">
    <property type="entry name" value="DIGUANYLATE CYCLASE DGCP"/>
    <property type="match status" value="1"/>
</dbReference>
<dbReference type="Gene3D" id="2.130.10.10">
    <property type="entry name" value="YVTN repeat-like/Quinoprotein amine dehydrogenase"/>
    <property type="match status" value="2"/>
</dbReference>
<proteinExistence type="predicted"/>
<dbReference type="NCBIfam" id="TIGR00254">
    <property type="entry name" value="GGDEF"/>
    <property type="match status" value="1"/>
</dbReference>
<dbReference type="CDD" id="cd01948">
    <property type="entry name" value="EAL"/>
    <property type="match status" value="1"/>
</dbReference>
<dbReference type="SUPFAM" id="SSF55073">
    <property type="entry name" value="Nucleotide cyclase"/>
    <property type="match status" value="1"/>
</dbReference>
<dbReference type="InterPro" id="IPR015943">
    <property type="entry name" value="WD40/YVTN_repeat-like_dom_sf"/>
</dbReference>
<dbReference type="SUPFAM" id="SSF55785">
    <property type="entry name" value="PYP-like sensor domain (PAS domain)"/>
    <property type="match status" value="2"/>
</dbReference>
<dbReference type="Gene3D" id="2.60.40.10">
    <property type="entry name" value="Immunoglobulins"/>
    <property type="match status" value="1"/>
</dbReference>
<protein>
    <submittedName>
        <fullName evidence="5">EAL domain-containing protein</fullName>
    </submittedName>
</protein>
<name>A0ABP9S5G9_9GAMM</name>
<dbReference type="SMART" id="SM00086">
    <property type="entry name" value="PAC"/>
    <property type="match status" value="2"/>
</dbReference>
<dbReference type="SUPFAM" id="SSF141868">
    <property type="entry name" value="EAL domain-like"/>
    <property type="match status" value="1"/>
</dbReference>
<feature type="domain" description="PAC" evidence="2">
    <location>
        <begin position="954"/>
        <end position="1006"/>
    </location>
</feature>
<dbReference type="InterPro" id="IPR000014">
    <property type="entry name" value="PAS"/>
</dbReference>
<dbReference type="InterPro" id="IPR001633">
    <property type="entry name" value="EAL_dom"/>
</dbReference>
<dbReference type="SMART" id="SM00267">
    <property type="entry name" value="GGDEF"/>
    <property type="match status" value="1"/>
</dbReference>
<accession>A0ABP9S5G9</accession>
<reference evidence="6" key="1">
    <citation type="journal article" date="2019" name="Int. J. Syst. Evol. Microbiol.">
        <title>The Global Catalogue of Microorganisms (GCM) 10K type strain sequencing project: providing services to taxonomists for standard genome sequencing and annotation.</title>
        <authorList>
            <consortium name="The Broad Institute Genomics Platform"/>
            <consortium name="The Broad Institute Genome Sequencing Center for Infectious Disease"/>
            <person name="Wu L."/>
            <person name="Ma J."/>
        </authorList>
    </citation>
    <scope>NUCLEOTIDE SEQUENCE [LARGE SCALE GENOMIC DNA]</scope>
    <source>
        <strain evidence="6">JCM 18720</strain>
    </source>
</reference>
<dbReference type="PROSITE" id="PS50113">
    <property type="entry name" value="PAC"/>
    <property type="match status" value="1"/>
</dbReference>
<dbReference type="Proteomes" id="UP001501600">
    <property type="component" value="Unassembled WGS sequence"/>
</dbReference>
<evidence type="ECO:0000259" key="2">
    <source>
        <dbReference type="PROSITE" id="PS50113"/>
    </source>
</evidence>
<dbReference type="Gene3D" id="3.30.70.270">
    <property type="match status" value="1"/>
</dbReference>
<dbReference type="InterPro" id="IPR011123">
    <property type="entry name" value="Y_Y_Y"/>
</dbReference>
<dbReference type="Pfam" id="PF00563">
    <property type="entry name" value="EAL"/>
    <property type="match status" value="1"/>
</dbReference>
<dbReference type="NCBIfam" id="TIGR00229">
    <property type="entry name" value="sensory_box"/>
    <property type="match status" value="1"/>
</dbReference>
<dbReference type="InterPro" id="IPR013655">
    <property type="entry name" value="PAS_fold_3"/>
</dbReference>
<dbReference type="PANTHER" id="PTHR44757:SF2">
    <property type="entry name" value="BIOFILM ARCHITECTURE MAINTENANCE PROTEIN MBAA"/>
    <property type="match status" value="1"/>
</dbReference>
<evidence type="ECO:0000313" key="6">
    <source>
        <dbReference type="Proteomes" id="UP001501600"/>
    </source>
</evidence>
<dbReference type="InterPro" id="IPR011110">
    <property type="entry name" value="Reg_prop"/>
</dbReference>
<dbReference type="InterPro" id="IPR000160">
    <property type="entry name" value="GGDEF_dom"/>
</dbReference>
<sequence length="1446" mass="163764">MRRWIALLWLSLLPWTLLAEEDTGVKLKQIHKFQQYGLKENLSEGTVTSIAQDKLGFIWVGTINGLNRFDGYEFEQFKSDNAAKHGITENLIVDLITYNDVLWLITNRNVYKHDTENNNFVKMLSQPHLVWGGGIVGGKLNFFSDKGTYIYQSETLILSERSSYTDTIGYKLHDVSNGKHYIRSSFNGDAIINYGMFNIDNLENIGIINKTLTVEGGTVLGTTKGLFAIKDGISKQPFRVGTIKDIVDMERTEDYIYIASSDGIYKVSVNNIDNESEISSLTSEPSNSVFIDENENLWFGTIGSGVMTKSLETGEIVTYNLSTELNSSNQVWSLSKLEEKIVIGTSSPELFIANKNFSIEEKITTRITGPKSITNALGDIVVGGSGGVYLLEREKNKSWTEKKILEHTATSFTKNKDSIFIGTFSNGLYVFEKYESIKQFELIPKLSSPIFHSLKNDGKLFVGAQSGLHIYRRNKESNNEVSWYLEKKLFDETIVSSIAITKNGLLVGTVSSGLYLIDENSDYKRLELLKNTSIYGISRTENNIYVTSSNKIYLLDNETLELIKVYSVIDGGQPEYTGMASTIDGNTLYFGGSLGVSLINEPDTKRSEYISPPVITSVKVFNESLPFFNPYKANDSEAVITLKHSDYPFSFSFSSLLNASHMTTLYEYRLSGFNETWIPTNSNHRLATYTNIPSGKYIFQVRTRSPHGNYHSSPISISIEILPPWWFSEKAKAVYFSILLLIAFVLYKESQRRKFIQHKIAQSEERLKLSLWGSGDEMWDWDIKAGKIYRSNMWESLDFASSRSQSGGKNIHPHDKDRVGSLLKAHFDGKSDHFEATYRVRGKNRDWVWILDRAKIVEWDQDDKPIRMTGTIKDINKIKETEERLSLFARALTNISEGMLILGSTREIIEVNKAFLTITGFDKEYLINSEMELNEYPKSHLNDIFSIVNTHGRWKGELDFRKKNGSLIQIELTIDRLNDLQGHECFYVGVITDITHRKLAEAELRRLTNTDTLTGLPNRSYLQVSIDKLLRLKTPFSLTLFDLDNFKRINDSLGHEIGDNLLCHIANRLQGRVPQEATLHRLGGDEFAIIYEGKAAVSTSSFVAQTVLDVFKQPFTLAKQEILLNCSIGVATYPEDDDQRQSLIRKADLAMYHAKSQGGHRYQYYNEALNLAALSRLEMEGLIRQALKEDWFEVYYQAKVANGSHHIIGAEALVRLNHPERGLISPMEFIPLAEESQLIIEIGEVVMRKACFAAQNWRQKDLFKGHIAVNLSSKQFALTDLVDRVQRVLSVTQLPGNSLELEITEGSVIRQPEKAVEAMMSLKQLGIRIALDDFGTGYSSLSYLKSFPIDTLKIDKSFIDDLVNSHSDRMMVSSLITIAKNLDLNVVAEGVECLEQAEALDKLGCETMQGFFFSKPVSEKTFEQVLIEAKTHEEEKVKKRSRQETV</sequence>
<dbReference type="InterPro" id="IPR035919">
    <property type="entry name" value="EAL_sf"/>
</dbReference>
<dbReference type="Pfam" id="PF07494">
    <property type="entry name" value="Reg_prop"/>
    <property type="match status" value="1"/>
</dbReference>
<dbReference type="CDD" id="cd01949">
    <property type="entry name" value="GGDEF"/>
    <property type="match status" value="1"/>
</dbReference>
<dbReference type="Gene3D" id="3.20.20.450">
    <property type="entry name" value="EAL domain"/>
    <property type="match status" value="1"/>
</dbReference>
<dbReference type="InterPro" id="IPR001610">
    <property type="entry name" value="PAC"/>
</dbReference>
<dbReference type="PROSITE" id="PS50883">
    <property type="entry name" value="EAL"/>
    <property type="match status" value="1"/>
</dbReference>
<dbReference type="Pfam" id="PF07495">
    <property type="entry name" value="Y_Y_Y"/>
    <property type="match status" value="1"/>
</dbReference>
<dbReference type="Gene3D" id="3.30.450.20">
    <property type="entry name" value="PAS domain"/>
    <property type="match status" value="2"/>
</dbReference>
<gene>
    <name evidence="5" type="ORF">GCM10025772_16570</name>
</gene>
<evidence type="ECO:0000313" key="5">
    <source>
        <dbReference type="EMBL" id="GAA5190893.1"/>
    </source>
</evidence>
<feature type="chain" id="PRO_5046066188" evidence="1">
    <location>
        <begin position="20"/>
        <end position="1446"/>
    </location>
</feature>
<evidence type="ECO:0000256" key="1">
    <source>
        <dbReference type="SAM" id="SignalP"/>
    </source>
</evidence>
<dbReference type="InterPro" id="IPR013783">
    <property type="entry name" value="Ig-like_fold"/>
</dbReference>
<keyword evidence="1" id="KW-0732">Signal</keyword>
<evidence type="ECO:0000259" key="4">
    <source>
        <dbReference type="PROSITE" id="PS50887"/>
    </source>
</evidence>
<keyword evidence="6" id="KW-1185">Reference proteome</keyword>
<dbReference type="Pfam" id="PF08447">
    <property type="entry name" value="PAS_3"/>
    <property type="match status" value="1"/>
</dbReference>
<dbReference type="InterPro" id="IPR052155">
    <property type="entry name" value="Biofilm_reg_signaling"/>
</dbReference>
<dbReference type="InterPro" id="IPR011047">
    <property type="entry name" value="Quinoprotein_ADH-like_sf"/>
</dbReference>
<dbReference type="Pfam" id="PF00990">
    <property type="entry name" value="GGDEF"/>
    <property type="match status" value="1"/>
</dbReference>
<feature type="signal peptide" evidence="1">
    <location>
        <begin position="1"/>
        <end position="19"/>
    </location>
</feature>